<dbReference type="GO" id="GO:0005739">
    <property type="term" value="C:mitochondrion"/>
    <property type="evidence" value="ECO:0007669"/>
    <property type="project" value="TreeGrafter"/>
</dbReference>
<dbReference type="InterPro" id="IPR023606">
    <property type="entry name" value="CoA-Trfase_III_dom_1_sf"/>
</dbReference>
<dbReference type="FunFam" id="3.40.50.10540:FF:000005">
    <property type="entry name" value="succinate--hydroxymethylglutarate CoA-transferase isoform X1"/>
    <property type="match status" value="1"/>
</dbReference>
<proteinExistence type="inferred from homology"/>
<evidence type="ECO:0008006" key="5">
    <source>
        <dbReference type="Google" id="ProtNLM"/>
    </source>
</evidence>
<dbReference type="AlphaFoldDB" id="A0AAN9VXF0"/>
<name>A0AAN9VXF0_9ORTH</name>
<dbReference type="Proteomes" id="UP001378592">
    <property type="component" value="Unassembled WGS sequence"/>
</dbReference>
<protein>
    <recommendedName>
        <fullName evidence="5">Succinate--hydroxymethylglutarate CoA-transferase</fullName>
    </recommendedName>
</protein>
<dbReference type="PANTHER" id="PTHR48207">
    <property type="entry name" value="SUCCINATE--HYDROXYMETHYLGLUTARATE COA-TRANSFERASE"/>
    <property type="match status" value="1"/>
</dbReference>
<reference evidence="3 4" key="1">
    <citation type="submission" date="2024-03" db="EMBL/GenBank/DDBJ databases">
        <title>The genome assembly and annotation of the cricket Gryllus longicercus Weissman &amp; Gray.</title>
        <authorList>
            <person name="Szrajer S."/>
            <person name="Gray D."/>
            <person name="Ylla G."/>
        </authorList>
    </citation>
    <scope>NUCLEOTIDE SEQUENCE [LARGE SCALE GENOMIC DNA]</scope>
    <source>
        <strain evidence="3">DAG 2021-001</strain>
        <tissue evidence="3">Whole body minus gut</tissue>
    </source>
</reference>
<gene>
    <name evidence="3" type="ORF">R5R35_014632</name>
</gene>
<dbReference type="InterPro" id="IPR044855">
    <property type="entry name" value="CoA-Trfase_III_dom3_sf"/>
</dbReference>
<dbReference type="Pfam" id="PF02515">
    <property type="entry name" value="CoA_transf_3"/>
    <property type="match status" value="1"/>
</dbReference>
<dbReference type="InterPro" id="IPR050483">
    <property type="entry name" value="CoA-transferase_III_domain"/>
</dbReference>
<comment type="similarity">
    <text evidence="1">Belongs to the CoA-transferase III family.</text>
</comment>
<comment type="caution">
    <text evidence="3">The sequence shown here is derived from an EMBL/GenBank/DDBJ whole genome shotgun (WGS) entry which is preliminary data.</text>
</comment>
<sequence length="430" mass="47072">MSMLSLSKFTSAINFCAKRSFSSGVSSYASTKDPLGGIRVVDLTRIVSGPYCTMILGDLGAEVLKIERPGTGDEARNWGPPFVEGTNESCYFLAINRNKKSVCVDLKTREGRNIIYELVKKSDILVENYVPGKLDNLGLGYEDLKVIAPHLIYCSMTGYGSKGPYAKRPGYDVIASSVGGLLHITGPFEGEPCKVGVAMTDIATGLYAHGAILAALLQRTKTNLGQKIDCDLMSTVISCLINVGSNYLNAGKEAKRLGTQHGSIVPYQAFETSDHCYITVGGGSDQQFKALCEKLHLPDLPLDPLFATNKMRVLNRNILIEKLGKRFKEQTLSEWLRTLEGSTFPYGPVNSMEQVFNDPHVKEIQLVKEVTISGGKTVKVVGPPVEYSEAENCVRLPPPALGEHTDDVLKNILDYSEEKIKELKQKNVVQ</sequence>
<dbReference type="SUPFAM" id="SSF89796">
    <property type="entry name" value="CoA-transferase family III (CaiB/BaiF)"/>
    <property type="match status" value="1"/>
</dbReference>
<evidence type="ECO:0000313" key="3">
    <source>
        <dbReference type="EMBL" id="KAK7865098.1"/>
    </source>
</evidence>
<dbReference type="Gene3D" id="3.40.50.10540">
    <property type="entry name" value="Crotonobetainyl-coa:carnitine coa-transferase, domain 1"/>
    <property type="match status" value="1"/>
</dbReference>
<dbReference type="PANTHER" id="PTHR48207:SF3">
    <property type="entry name" value="SUCCINATE--HYDROXYMETHYLGLUTARATE COA-TRANSFERASE"/>
    <property type="match status" value="1"/>
</dbReference>
<keyword evidence="4" id="KW-1185">Reference proteome</keyword>
<dbReference type="InterPro" id="IPR003673">
    <property type="entry name" value="CoA-Trfase_fam_III"/>
</dbReference>
<evidence type="ECO:0000256" key="1">
    <source>
        <dbReference type="ARBA" id="ARBA00008383"/>
    </source>
</evidence>
<evidence type="ECO:0000313" key="4">
    <source>
        <dbReference type="Proteomes" id="UP001378592"/>
    </source>
</evidence>
<organism evidence="3 4">
    <name type="scientific">Gryllus longicercus</name>
    <dbReference type="NCBI Taxonomy" id="2509291"/>
    <lineage>
        <taxon>Eukaryota</taxon>
        <taxon>Metazoa</taxon>
        <taxon>Ecdysozoa</taxon>
        <taxon>Arthropoda</taxon>
        <taxon>Hexapoda</taxon>
        <taxon>Insecta</taxon>
        <taxon>Pterygota</taxon>
        <taxon>Neoptera</taxon>
        <taxon>Polyneoptera</taxon>
        <taxon>Orthoptera</taxon>
        <taxon>Ensifera</taxon>
        <taxon>Gryllidea</taxon>
        <taxon>Grylloidea</taxon>
        <taxon>Gryllidae</taxon>
        <taxon>Gryllinae</taxon>
        <taxon>Gryllus</taxon>
    </lineage>
</organism>
<dbReference type="Gene3D" id="3.30.1540.10">
    <property type="entry name" value="formyl-coa transferase, domain 3"/>
    <property type="match status" value="1"/>
</dbReference>
<keyword evidence="2" id="KW-0808">Transferase</keyword>
<dbReference type="EMBL" id="JAZDUA010000186">
    <property type="protein sequence ID" value="KAK7865098.1"/>
    <property type="molecule type" value="Genomic_DNA"/>
</dbReference>
<dbReference type="GO" id="GO:0047369">
    <property type="term" value="F:succinate-hydroxymethylglutarate CoA-transferase activity"/>
    <property type="evidence" value="ECO:0007669"/>
    <property type="project" value="TreeGrafter"/>
</dbReference>
<evidence type="ECO:0000256" key="2">
    <source>
        <dbReference type="ARBA" id="ARBA00022679"/>
    </source>
</evidence>
<accession>A0AAN9VXF0</accession>